<proteinExistence type="predicted"/>
<dbReference type="InterPro" id="IPR001680">
    <property type="entry name" value="WD40_rpt"/>
</dbReference>
<name>A0A550CNS7_9AGAR</name>
<reference evidence="1 2" key="1">
    <citation type="journal article" date="2019" name="New Phytol.">
        <title>Comparative genomics reveals unique wood-decay strategies and fruiting body development in the Schizophyllaceae.</title>
        <authorList>
            <person name="Almasi E."/>
            <person name="Sahu N."/>
            <person name="Krizsan K."/>
            <person name="Balint B."/>
            <person name="Kovacs G.M."/>
            <person name="Kiss B."/>
            <person name="Cseklye J."/>
            <person name="Drula E."/>
            <person name="Henrissat B."/>
            <person name="Nagy I."/>
            <person name="Chovatia M."/>
            <person name="Adam C."/>
            <person name="LaButti K."/>
            <person name="Lipzen A."/>
            <person name="Riley R."/>
            <person name="Grigoriev I.V."/>
            <person name="Nagy L.G."/>
        </authorList>
    </citation>
    <scope>NUCLEOTIDE SEQUENCE [LARGE SCALE GENOMIC DNA]</scope>
    <source>
        <strain evidence="1 2">NL-1724</strain>
    </source>
</reference>
<dbReference type="GO" id="GO:0005815">
    <property type="term" value="C:microtubule organizing center"/>
    <property type="evidence" value="ECO:0007669"/>
    <property type="project" value="TreeGrafter"/>
</dbReference>
<dbReference type="AlphaFoldDB" id="A0A550CNS7"/>
<dbReference type="GO" id="GO:1990810">
    <property type="term" value="P:microtubule anchoring at mitotic spindle pole body"/>
    <property type="evidence" value="ECO:0007669"/>
    <property type="project" value="TreeGrafter"/>
</dbReference>
<dbReference type="STRING" id="97359.A0A550CNS7"/>
<evidence type="ECO:0000313" key="2">
    <source>
        <dbReference type="Proteomes" id="UP000320762"/>
    </source>
</evidence>
<dbReference type="InterPro" id="IPR015943">
    <property type="entry name" value="WD40/YVTN_repeat-like_dom_sf"/>
</dbReference>
<dbReference type="Gene3D" id="2.130.10.10">
    <property type="entry name" value="YVTN repeat-like/Quinoprotein amine dehydrogenase"/>
    <property type="match status" value="2"/>
</dbReference>
<dbReference type="InterPro" id="IPR052778">
    <property type="entry name" value="Centrosome-WD_assoc"/>
</dbReference>
<gene>
    <name evidence="1" type="ORF">BD626DRAFT_487749</name>
</gene>
<dbReference type="Proteomes" id="UP000320762">
    <property type="component" value="Unassembled WGS sequence"/>
</dbReference>
<organism evidence="1 2">
    <name type="scientific">Schizophyllum amplum</name>
    <dbReference type="NCBI Taxonomy" id="97359"/>
    <lineage>
        <taxon>Eukaryota</taxon>
        <taxon>Fungi</taxon>
        <taxon>Dikarya</taxon>
        <taxon>Basidiomycota</taxon>
        <taxon>Agaricomycotina</taxon>
        <taxon>Agaricomycetes</taxon>
        <taxon>Agaricomycetidae</taxon>
        <taxon>Agaricales</taxon>
        <taxon>Schizophyllaceae</taxon>
        <taxon>Schizophyllum</taxon>
    </lineage>
</organism>
<dbReference type="PANTHER" id="PTHR16220">
    <property type="entry name" value="WD REPEAT PROTEIN 8-RELATED"/>
    <property type="match status" value="1"/>
</dbReference>
<dbReference type="PANTHER" id="PTHR16220:SF0">
    <property type="entry name" value="WD REPEAT-CONTAINING PROTEIN WRAP73"/>
    <property type="match status" value="1"/>
</dbReference>
<dbReference type="SUPFAM" id="SSF50998">
    <property type="entry name" value="Quinoprotein alcohol dehydrogenase-like"/>
    <property type="match status" value="1"/>
</dbReference>
<protein>
    <submittedName>
        <fullName evidence="1">Quinon protein alcohol dehydrogenase-like superfamily</fullName>
    </submittedName>
</protein>
<accession>A0A550CNS7</accession>
<dbReference type="EMBL" id="VDMD01000004">
    <property type="protein sequence ID" value="TRM66438.1"/>
    <property type="molecule type" value="Genomic_DNA"/>
</dbReference>
<comment type="caution">
    <text evidence="1">The sequence shown here is derived from an EMBL/GenBank/DDBJ whole genome shotgun (WGS) entry which is preliminary data.</text>
</comment>
<dbReference type="OrthoDB" id="308690at2759"/>
<keyword evidence="2" id="KW-1185">Reference proteome</keyword>
<dbReference type="SMART" id="SM00320">
    <property type="entry name" value="WD40"/>
    <property type="match status" value="3"/>
</dbReference>
<dbReference type="Pfam" id="PF00400">
    <property type="entry name" value="WD40"/>
    <property type="match status" value="1"/>
</dbReference>
<evidence type="ECO:0000313" key="1">
    <source>
        <dbReference type="EMBL" id="TRM66438.1"/>
    </source>
</evidence>
<sequence length="487" mass="54045">MDFTEIYKHSSSLVAFSPGAHFILTAVQDRLVVRRADSFQITRKWQVDASPSPSEVALAAPKASASSVKPKTNVSGKDTPVHITHIAWSCDSEYVLAACAKSGVVHVYKLRDEEWSARIDAGAEGLVKAEWAPDGRNILCFSEWNLRVTIWSLVTGTSIYIQYPLHFDKGYAFRRDGRYLALVERLKSRDTLGLYDASNAFKLVRHFPLPTSSLSLMALSPRGTHIAICEGPLEYKLYIVSVATGAVLATFVPDLDPGFGIRHIKWHPDGAFLLVGGWDDRIHVLDGLSFSPICAIELASRVAASVAIWREPSKWLEATEGRGFLAYERVRSAQTLPVARPDLTKPPPKCGAVQMEFNQNGALLLLRFENVPNVMYIYDFPSDGAPLLQPKLRTVIMNNKAVLHARWNPIRPGNLAFCSGERSVYLWSDEWVGEDAQTDVEGVTECVGVPAQEFETRNLHWAPDGKGLVLLDKDAFCCAFEVQDEEV</sequence>
<dbReference type="InterPro" id="IPR011047">
    <property type="entry name" value="Quinoprotein_ADH-like_sf"/>
</dbReference>
<dbReference type="GO" id="GO:1990811">
    <property type="term" value="C:MWP complex"/>
    <property type="evidence" value="ECO:0007669"/>
    <property type="project" value="TreeGrafter"/>
</dbReference>